<feature type="coiled-coil region" evidence="1">
    <location>
        <begin position="69"/>
        <end position="96"/>
    </location>
</feature>
<accession>A0A9P1M3M8</accession>
<dbReference type="InterPro" id="IPR029044">
    <property type="entry name" value="Nucleotide-diphossugar_trans"/>
</dbReference>
<dbReference type="GO" id="GO:0016740">
    <property type="term" value="F:transferase activity"/>
    <property type="evidence" value="ECO:0007669"/>
    <property type="project" value="UniProtKB-KW"/>
</dbReference>
<proteinExistence type="predicted"/>
<dbReference type="EMBL" id="CAMXCT020006789">
    <property type="protein sequence ID" value="CAL1173466.1"/>
    <property type="molecule type" value="Genomic_DNA"/>
</dbReference>
<comment type="caution">
    <text evidence="2">The sequence shown here is derived from an EMBL/GenBank/DDBJ whole genome shotgun (WGS) entry which is preliminary data.</text>
</comment>
<dbReference type="EMBL" id="CAMXCT030006789">
    <property type="protein sequence ID" value="CAL4807403.1"/>
    <property type="molecule type" value="Genomic_DNA"/>
</dbReference>
<organism evidence="2">
    <name type="scientific">Cladocopium goreaui</name>
    <dbReference type="NCBI Taxonomy" id="2562237"/>
    <lineage>
        <taxon>Eukaryota</taxon>
        <taxon>Sar</taxon>
        <taxon>Alveolata</taxon>
        <taxon>Dinophyceae</taxon>
        <taxon>Suessiales</taxon>
        <taxon>Symbiodiniaceae</taxon>
        <taxon>Cladocopium</taxon>
    </lineage>
</organism>
<reference evidence="2" key="1">
    <citation type="submission" date="2022-10" db="EMBL/GenBank/DDBJ databases">
        <authorList>
            <person name="Chen Y."/>
            <person name="Dougan E. K."/>
            <person name="Chan C."/>
            <person name="Rhodes N."/>
            <person name="Thang M."/>
        </authorList>
    </citation>
    <scope>NUCLEOTIDE SEQUENCE</scope>
</reference>
<reference evidence="3 4" key="2">
    <citation type="submission" date="2024-05" db="EMBL/GenBank/DDBJ databases">
        <authorList>
            <person name="Chen Y."/>
            <person name="Shah S."/>
            <person name="Dougan E. K."/>
            <person name="Thang M."/>
            <person name="Chan C."/>
        </authorList>
    </citation>
    <scope>NUCLEOTIDE SEQUENCE [LARGE SCALE GENOMIC DNA]</scope>
</reference>
<dbReference type="EMBL" id="CAMXCT010006789">
    <property type="protein sequence ID" value="CAI4020091.1"/>
    <property type="molecule type" value="Genomic_DNA"/>
</dbReference>
<dbReference type="Gene3D" id="3.90.550.10">
    <property type="entry name" value="Spore Coat Polysaccharide Biosynthesis Protein SpsA, Chain A"/>
    <property type="match status" value="1"/>
</dbReference>
<evidence type="ECO:0000313" key="2">
    <source>
        <dbReference type="EMBL" id="CAI4020091.1"/>
    </source>
</evidence>
<dbReference type="SUPFAM" id="SSF53448">
    <property type="entry name" value="Nucleotide-diphospho-sugar transferases"/>
    <property type="match status" value="1"/>
</dbReference>
<evidence type="ECO:0000256" key="1">
    <source>
        <dbReference type="SAM" id="Coils"/>
    </source>
</evidence>
<dbReference type="OrthoDB" id="425234at2759"/>
<name>A0A9P1M3M8_9DINO</name>
<dbReference type="Proteomes" id="UP001152797">
    <property type="component" value="Unassembled WGS sequence"/>
</dbReference>
<evidence type="ECO:0000313" key="4">
    <source>
        <dbReference type="Proteomes" id="UP001152797"/>
    </source>
</evidence>
<keyword evidence="4" id="KW-1185">Reference proteome</keyword>
<sequence length="425" mass="48246">MSTAQGSQDRAAVDAAGAASYWRGRRVRQEEELNLPSPEIEIGENGSMTIEYNGYELVQECLEYYVDKSLEAKNQQRVYEQEFEALKERRNSLEQHRPRAVLVYLLMENADRSLHLDLALSLRCLAKFFWHYPVVIFHSNSSSPAELRWLSSAVPEHLKISFEEVSVGFPSEMMDYPGGPDAFLKPPLCMLDDQYWWLSDRSCGCRCPAWRPQCWPVNWMHAAHFFTAGMFRTKTFQQGGYDYFFRVDTDLFFVEAPVVDPFKLMAEMGCLMVYDKLSREAPGCYDDFDLRSSEFLEDIRYVGRPDLDVLLVGKGPAAAGGQWTIGDARFFTSDLYLKFADYMVSGIYAHRWSEQIILLRSAALFGPRADLRKSLEDAPAVSLCTTPLFPEGTSSEGGSPGLVHLKGGFRQQHLLKTCAAEGLFP</sequence>
<protein>
    <submittedName>
        <fullName evidence="3">Nucleotide-diphospho-sugar transferase domain-containing protein</fullName>
    </submittedName>
</protein>
<gene>
    <name evidence="2" type="ORF">C1SCF055_LOCUS44537</name>
</gene>
<evidence type="ECO:0000313" key="3">
    <source>
        <dbReference type="EMBL" id="CAL4807403.1"/>
    </source>
</evidence>
<dbReference type="AlphaFoldDB" id="A0A9P1M3M8"/>
<keyword evidence="1" id="KW-0175">Coiled coil</keyword>
<keyword evidence="3" id="KW-0808">Transferase</keyword>